<name>A0A7R9C4D3_9CRUS</name>
<dbReference type="EMBL" id="OA909343">
    <property type="protein sequence ID" value="CAD7285881.1"/>
    <property type="molecule type" value="Genomic_DNA"/>
</dbReference>
<gene>
    <name evidence="2" type="ORF">NMOB1V02_LOCUS13483</name>
</gene>
<organism evidence="2">
    <name type="scientific">Notodromas monacha</name>
    <dbReference type="NCBI Taxonomy" id="399045"/>
    <lineage>
        <taxon>Eukaryota</taxon>
        <taxon>Metazoa</taxon>
        <taxon>Ecdysozoa</taxon>
        <taxon>Arthropoda</taxon>
        <taxon>Crustacea</taxon>
        <taxon>Oligostraca</taxon>
        <taxon>Ostracoda</taxon>
        <taxon>Podocopa</taxon>
        <taxon>Podocopida</taxon>
        <taxon>Cypridocopina</taxon>
        <taxon>Cypridoidea</taxon>
        <taxon>Cyprididae</taxon>
        <taxon>Notodromas</taxon>
    </lineage>
</organism>
<keyword evidence="3" id="KW-1185">Reference proteome</keyword>
<feature type="region of interest" description="Disordered" evidence="1">
    <location>
        <begin position="134"/>
        <end position="187"/>
    </location>
</feature>
<sequence>MYSQLGSTENFEEEEETEDRVSRNQKLQNQPRVRYRPQSQIRRPNPLRYDPVTMRRQKIERPFDAHQSRNLPIKSLNRGIQIDAATVEGYQTKNPKSPHRNVLISTNGYEPEGRTHGYNEELLNVENKMDVQSEDDFREETKENGASNSYRPEKISISRYRPDAQFRRPKNNKNYRLGRPRIQQQQL</sequence>
<feature type="compositionally biased region" description="Basic and acidic residues" evidence="1">
    <location>
        <begin position="151"/>
        <end position="166"/>
    </location>
</feature>
<dbReference type="Proteomes" id="UP000678499">
    <property type="component" value="Unassembled WGS sequence"/>
</dbReference>
<dbReference type="AlphaFoldDB" id="A0A7R9C4D3"/>
<accession>A0A7R9C4D3</accession>
<feature type="compositionally biased region" description="Polar residues" evidence="1">
    <location>
        <begin position="24"/>
        <end position="42"/>
    </location>
</feature>
<feature type="compositionally biased region" description="Basic residues" evidence="1">
    <location>
        <begin position="167"/>
        <end position="179"/>
    </location>
</feature>
<evidence type="ECO:0000313" key="2">
    <source>
        <dbReference type="EMBL" id="CAD7285881.1"/>
    </source>
</evidence>
<proteinExistence type="predicted"/>
<evidence type="ECO:0000313" key="3">
    <source>
        <dbReference type="Proteomes" id="UP000678499"/>
    </source>
</evidence>
<protein>
    <submittedName>
        <fullName evidence="2">Uncharacterized protein</fullName>
    </submittedName>
</protein>
<dbReference type="EMBL" id="CAJPEX010027306">
    <property type="protein sequence ID" value="CAG0926033.1"/>
    <property type="molecule type" value="Genomic_DNA"/>
</dbReference>
<feature type="non-terminal residue" evidence="2">
    <location>
        <position position="1"/>
    </location>
</feature>
<feature type="region of interest" description="Disordered" evidence="1">
    <location>
        <begin position="1"/>
        <end position="50"/>
    </location>
</feature>
<reference evidence="2" key="1">
    <citation type="submission" date="2020-11" db="EMBL/GenBank/DDBJ databases">
        <authorList>
            <person name="Tran Van P."/>
        </authorList>
    </citation>
    <scope>NUCLEOTIDE SEQUENCE</scope>
</reference>
<evidence type="ECO:0000256" key="1">
    <source>
        <dbReference type="SAM" id="MobiDB-lite"/>
    </source>
</evidence>